<evidence type="ECO:0000256" key="1">
    <source>
        <dbReference type="SAM" id="Coils"/>
    </source>
</evidence>
<reference evidence="2" key="1">
    <citation type="journal article" date="2021" name="Proc. Natl. Acad. Sci. U.S.A.">
        <title>A Catalog of Tens of Thousands of Viruses from Human Metagenomes Reveals Hidden Associations with Chronic Diseases.</title>
        <authorList>
            <person name="Tisza M.J."/>
            <person name="Buck C.B."/>
        </authorList>
    </citation>
    <scope>NUCLEOTIDE SEQUENCE</scope>
    <source>
        <strain evidence="2">CtzyE57</strain>
    </source>
</reference>
<evidence type="ECO:0000313" key="2">
    <source>
        <dbReference type="EMBL" id="DAF50107.1"/>
    </source>
</evidence>
<feature type="coiled-coil region" evidence="1">
    <location>
        <begin position="21"/>
        <end position="48"/>
    </location>
</feature>
<name>A0A8S5SGZ3_9CAUD</name>
<protein>
    <submittedName>
        <fullName evidence="2">GCN4n coiled coil peptide</fullName>
    </submittedName>
</protein>
<proteinExistence type="predicted"/>
<dbReference type="EMBL" id="BK032592">
    <property type="protein sequence ID" value="DAF50107.1"/>
    <property type="molecule type" value="Genomic_DNA"/>
</dbReference>
<sequence length="84" mass="10003">MMQAITNDEKYKPGVDMIADNRNLKQRIDALEGENEALKKDVDFYRRLYYRLLDMYDTVEKKYVSEVKAYVHLSAMLYEAQEVD</sequence>
<accession>A0A8S5SGZ3</accession>
<keyword evidence="1" id="KW-0175">Coiled coil</keyword>
<organism evidence="2">
    <name type="scientific">Siphoviridae sp. ctzyE57</name>
    <dbReference type="NCBI Taxonomy" id="2827982"/>
    <lineage>
        <taxon>Viruses</taxon>
        <taxon>Duplodnaviria</taxon>
        <taxon>Heunggongvirae</taxon>
        <taxon>Uroviricota</taxon>
        <taxon>Caudoviricetes</taxon>
    </lineage>
</organism>